<dbReference type="GO" id="GO:0005829">
    <property type="term" value="C:cytosol"/>
    <property type="evidence" value="ECO:0007669"/>
    <property type="project" value="TreeGrafter"/>
</dbReference>
<evidence type="ECO:0000256" key="2">
    <source>
        <dbReference type="ARBA" id="ARBA00010699"/>
    </source>
</evidence>
<evidence type="ECO:0000256" key="6">
    <source>
        <dbReference type="ARBA" id="ARBA00022917"/>
    </source>
</evidence>
<protein>
    <recommendedName>
        <fullName evidence="4 8">Methionyl-tRNA formyltransferase</fullName>
        <ecNumber evidence="3 8">2.1.2.9</ecNumber>
    </recommendedName>
</protein>
<evidence type="ECO:0000256" key="8">
    <source>
        <dbReference type="HAMAP-Rule" id="MF_00182"/>
    </source>
</evidence>
<dbReference type="GO" id="GO:0004479">
    <property type="term" value="F:methionyl-tRNA formyltransferase activity"/>
    <property type="evidence" value="ECO:0007669"/>
    <property type="project" value="UniProtKB-UniRule"/>
</dbReference>
<dbReference type="InterPro" id="IPR005794">
    <property type="entry name" value="Fmt"/>
</dbReference>
<dbReference type="AlphaFoldDB" id="A0A521BIT5"/>
<dbReference type="CDD" id="cd08646">
    <property type="entry name" value="FMT_core_Met-tRNA-FMT_N"/>
    <property type="match status" value="1"/>
</dbReference>
<dbReference type="Proteomes" id="UP000315636">
    <property type="component" value="Unassembled WGS sequence"/>
</dbReference>
<evidence type="ECO:0000259" key="9">
    <source>
        <dbReference type="Pfam" id="PF00551"/>
    </source>
</evidence>
<dbReference type="SUPFAM" id="SSF50486">
    <property type="entry name" value="FMT C-terminal domain-like"/>
    <property type="match status" value="1"/>
</dbReference>
<comment type="catalytic activity">
    <reaction evidence="7 8">
        <text>L-methionyl-tRNA(fMet) + (6R)-10-formyltetrahydrofolate = N-formyl-L-methionyl-tRNA(fMet) + (6S)-5,6,7,8-tetrahydrofolate + H(+)</text>
        <dbReference type="Rhea" id="RHEA:24380"/>
        <dbReference type="Rhea" id="RHEA-COMP:9952"/>
        <dbReference type="Rhea" id="RHEA-COMP:9953"/>
        <dbReference type="ChEBI" id="CHEBI:15378"/>
        <dbReference type="ChEBI" id="CHEBI:57453"/>
        <dbReference type="ChEBI" id="CHEBI:78530"/>
        <dbReference type="ChEBI" id="CHEBI:78844"/>
        <dbReference type="ChEBI" id="CHEBI:195366"/>
        <dbReference type="EC" id="2.1.2.9"/>
    </reaction>
</comment>
<keyword evidence="5 8" id="KW-0808">Transferase</keyword>
<reference evidence="11 12" key="1">
    <citation type="submission" date="2017-05" db="EMBL/GenBank/DDBJ databases">
        <authorList>
            <person name="Varghese N."/>
            <person name="Submissions S."/>
        </authorList>
    </citation>
    <scope>NUCLEOTIDE SEQUENCE [LARGE SCALE GENOMIC DNA]</scope>
    <source>
        <strain evidence="11 12">DSM 45474</strain>
    </source>
</reference>
<accession>A0A521BIT5</accession>
<feature type="domain" description="Formyl transferase N-terminal" evidence="9">
    <location>
        <begin position="28"/>
        <end position="205"/>
    </location>
</feature>
<dbReference type="InterPro" id="IPR044135">
    <property type="entry name" value="Met-tRNA-FMT_C"/>
</dbReference>
<dbReference type="EMBL" id="FXTI01000002">
    <property type="protein sequence ID" value="SMO46976.1"/>
    <property type="molecule type" value="Genomic_DNA"/>
</dbReference>
<dbReference type="Gene3D" id="3.40.50.170">
    <property type="entry name" value="Formyl transferase, N-terminal domain"/>
    <property type="match status" value="1"/>
</dbReference>
<dbReference type="PROSITE" id="PS00373">
    <property type="entry name" value="GART"/>
    <property type="match status" value="1"/>
</dbReference>
<dbReference type="EC" id="2.1.2.9" evidence="3 8"/>
<dbReference type="NCBIfam" id="TIGR00460">
    <property type="entry name" value="fmt"/>
    <property type="match status" value="1"/>
</dbReference>
<keyword evidence="12" id="KW-1185">Reference proteome</keyword>
<evidence type="ECO:0000256" key="1">
    <source>
        <dbReference type="ARBA" id="ARBA00002606"/>
    </source>
</evidence>
<proteinExistence type="inferred from homology"/>
<feature type="binding site" evidence="8">
    <location>
        <begin position="135"/>
        <end position="138"/>
    </location>
    <ligand>
        <name>(6S)-5,6,7,8-tetrahydrofolate</name>
        <dbReference type="ChEBI" id="CHEBI:57453"/>
    </ligand>
</feature>
<evidence type="ECO:0000256" key="7">
    <source>
        <dbReference type="ARBA" id="ARBA00048558"/>
    </source>
</evidence>
<sequence>MVFSLPTLQIGYMKCRERVNKSLESQIRIVFMGTPDFAVPSLRRLVDEGYHVVSVVSQPDKPQGRKRILTPPPVKVAAQEMELPVFQPQRLKDPENVQRVLEMEPDLIVTAAYGQILPREILDAPRFGCINVHASLLPKYRGGAPIHHALIQGEKETGVTIMYMVEALDAGDMLAWKSIPIDEEDHVGTLHDKLAKLGADLLSETVTKLIQGDVKAIPQDHEQATYAPNIKREDEQLDWNRTSWELFHQVRGLSPWPVAYTLWNGKPLKVWKARPVPLGKPAKPGTVVRVEDDGVVVATSDGGLQILELQPAGKKRMTAEQFVRGRKLKPGDVLGES</sequence>
<dbReference type="FunFam" id="3.40.50.170:FF:000004">
    <property type="entry name" value="Methionyl-tRNA formyltransferase"/>
    <property type="match status" value="1"/>
</dbReference>
<dbReference type="InterPro" id="IPR036477">
    <property type="entry name" value="Formyl_transf_N_sf"/>
</dbReference>
<dbReference type="HAMAP" id="MF_00182">
    <property type="entry name" value="Formyl_trans"/>
    <property type="match status" value="1"/>
</dbReference>
<comment type="similarity">
    <text evidence="2 8">Belongs to the Fmt family.</text>
</comment>
<dbReference type="Pfam" id="PF00551">
    <property type="entry name" value="Formyl_trans_N"/>
    <property type="match status" value="1"/>
</dbReference>
<comment type="function">
    <text evidence="1 8">Attaches a formyl group to the free amino group of methionyl-tRNA(fMet). The formyl group appears to play a dual role in the initiator identity of N-formylmethionyl-tRNA by promoting its recognition by IF2 and preventing the misappropriation of this tRNA by the elongation apparatus.</text>
</comment>
<dbReference type="InterPro" id="IPR011034">
    <property type="entry name" value="Formyl_transferase-like_C_sf"/>
</dbReference>
<evidence type="ECO:0000256" key="4">
    <source>
        <dbReference type="ARBA" id="ARBA00016014"/>
    </source>
</evidence>
<keyword evidence="6 8" id="KW-0648">Protein biosynthesis</keyword>
<dbReference type="FunFam" id="3.40.50.12230:FF:000001">
    <property type="entry name" value="Methionyl-tRNA formyltransferase"/>
    <property type="match status" value="1"/>
</dbReference>
<dbReference type="InterPro" id="IPR005793">
    <property type="entry name" value="Formyl_trans_C"/>
</dbReference>
<dbReference type="InterPro" id="IPR037022">
    <property type="entry name" value="Formyl_trans_C_sf"/>
</dbReference>
<evidence type="ECO:0000256" key="5">
    <source>
        <dbReference type="ARBA" id="ARBA00022679"/>
    </source>
</evidence>
<evidence type="ECO:0000313" key="11">
    <source>
        <dbReference type="EMBL" id="SMO46976.1"/>
    </source>
</evidence>
<dbReference type="Gene3D" id="3.10.25.10">
    <property type="entry name" value="Formyl transferase, C-terminal domain"/>
    <property type="match status" value="1"/>
</dbReference>
<organism evidence="11 12">
    <name type="scientific">Melghirimyces algeriensis</name>
    <dbReference type="NCBI Taxonomy" id="910412"/>
    <lineage>
        <taxon>Bacteria</taxon>
        <taxon>Bacillati</taxon>
        <taxon>Bacillota</taxon>
        <taxon>Bacilli</taxon>
        <taxon>Bacillales</taxon>
        <taxon>Thermoactinomycetaceae</taxon>
        <taxon>Melghirimyces</taxon>
    </lineage>
</organism>
<gene>
    <name evidence="8" type="primary">fmt</name>
    <name evidence="11" type="ORF">SAMN06264849_102131</name>
</gene>
<dbReference type="SUPFAM" id="SSF53328">
    <property type="entry name" value="Formyltransferase"/>
    <property type="match status" value="1"/>
</dbReference>
<dbReference type="Pfam" id="PF02911">
    <property type="entry name" value="Formyl_trans_C"/>
    <property type="match status" value="1"/>
</dbReference>
<name>A0A521BIT5_9BACL</name>
<dbReference type="PANTHER" id="PTHR11138:SF5">
    <property type="entry name" value="METHIONYL-TRNA FORMYLTRANSFERASE, MITOCHONDRIAL"/>
    <property type="match status" value="1"/>
</dbReference>
<dbReference type="InterPro" id="IPR041711">
    <property type="entry name" value="Met-tRNA-FMT_N"/>
</dbReference>
<dbReference type="InterPro" id="IPR001555">
    <property type="entry name" value="GART_AS"/>
</dbReference>
<feature type="domain" description="Formyl transferase C-terminal" evidence="10">
    <location>
        <begin position="229"/>
        <end position="326"/>
    </location>
</feature>
<evidence type="ECO:0000259" key="10">
    <source>
        <dbReference type="Pfam" id="PF02911"/>
    </source>
</evidence>
<dbReference type="PANTHER" id="PTHR11138">
    <property type="entry name" value="METHIONYL-TRNA FORMYLTRANSFERASE"/>
    <property type="match status" value="1"/>
</dbReference>
<dbReference type="CDD" id="cd08704">
    <property type="entry name" value="Met_tRNA_FMT_C"/>
    <property type="match status" value="1"/>
</dbReference>
<dbReference type="InterPro" id="IPR002376">
    <property type="entry name" value="Formyl_transf_N"/>
</dbReference>
<evidence type="ECO:0000313" key="12">
    <source>
        <dbReference type="Proteomes" id="UP000315636"/>
    </source>
</evidence>
<evidence type="ECO:0000256" key="3">
    <source>
        <dbReference type="ARBA" id="ARBA00012261"/>
    </source>
</evidence>